<feature type="domain" description="Lipoxygenase" evidence="2">
    <location>
        <begin position="1"/>
        <end position="66"/>
    </location>
</feature>
<dbReference type="Proteomes" id="UP000823749">
    <property type="component" value="Chromosome 7"/>
</dbReference>
<evidence type="ECO:0000313" key="3">
    <source>
        <dbReference type="EMBL" id="KAG5541442.1"/>
    </source>
</evidence>
<dbReference type="SUPFAM" id="SSF48484">
    <property type="entry name" value="Lipoxigenase"/>
    <property type="match status" value="1"/>
</dbReference>
<dbReference type="PROSITE" id="PS51393">
    <property type="entry name" value="LIPOXYGENASE_3"/>
    <property type="match status" value="1"/>
</dbReference>
<dbReference type="GO" id="GO:0016702">
    <property type="term" value="F:oxidoreductase activity, acting on single donors with incorporation of molecular oxygen, incorporation of two atoms of oxygen"/>
    <property type="evidence" value="ECO:0007669"/>
    <property type="project" value="InterPro"/>
</dbReference>
<evidence type="ECO:0000313" key="4">
    <source>
        <dbReference type="Proteomes" id="UP000823749"/>
    </source>
</evidence>
<reference evidence="3" key="1">
    <citation type="submission" date="2020-08" db="EMBL/GenBank/DDBJ databases">
        <title>Plant Genome Project.</title>
        <authorList>
            <person name="Zhang R.-G."/>
        </authorList>
    </citation>
    <scope>NUCLEOTIDE SEQUENCE</scope>
    <source>
        <strain evidence="3">WSP0</strain>
        <tissue evidence="3">Leaf</tissue>
    </source>
</reference>
<dbReference type="AlphaFoldDB" id="A0AAV6JNQ0"/>
<dbReference type="GO" id="GO:0046872">
    <property type="term" value="F:metal ion binding"/>
    <property type="evidence" value="ECO:0007669"/>
    <property type="project" value="InterPro"/>
</dbReference>
<sequence length="80" mass="8916">MTDLEPLEAFDRFGIELGEIKDEIVEMNSDGKLRSRVGLVKMPYTLLCPTIQDGLTGTAEDDEGKIREGRAETTTPQFIL</sequence>
<organism evidence="3 4">
    <name type="scientific">Rhododendron griersonianum</name>
    <dbReference type="NCBI Taxonomy" id="479676"/>
    <lineage>
        <taxon>Eukaryota</taxon>
        <taxon>Viridiplantae</taxon>
        <taxon>Streptophyta</taxon>
        <taxon>Embryophyta</taxon>
        <taxon>Tracheophyta</taxon>
        <taxon>Spermatophyta</taxon>
        <taxon>Magnoliopsida</taxon>
        <taxon>eudicotyledons</taxon>
        <taxon>Gunneridae</taxon>
        <taxon>Pentapetalae</taxon>
        <taxon>asterids</taxon>
        <taxon>Ericales</taxon>
        <taxon>Ericaceae</taxon>
        <taxon>Ericoideae</taxon>
        <taxon>Rhodoreae</taxon>
        <taxon>Rhododendron</taxon>
    </lineage>
</organism>
<dbReference type="Pfam" id="PF00305">
    <property type="entry name" value="Lipoxygenase"/>
    <property type="match status" value="1"/>
</dbReference>
<keyword evidence="4" id="KW-1185">Reference proteome</keyword>
<proteinExistence type="predicted"/>
<dbReference type="EMBL" id="JACTNZ010000007">
    <property type="protein sequence ID" value="KAG5541442.1"/>
    <property type="molecule type" value="Genomic_DNA"/>
</dbReference>
<protein>
    <recommendedName>
        <fullName evidence="2">Lipoxygenase domain-containing protein</fullName>
    </recommendedName>
</protein>
<dbReference type="InterPro" id="IPR036226">
    <property type="entry name" value="LipOase_C_sf"/>
</dbReference>
<comment type="caution">
    <text evidence="3">The sequence shown here is derived from an EMBL/GenBank/DDBJ whole genome shotgun (WGS) entry which is preliminary data.</text>
</comment>
<feature type="region of interest" description="Disordered" evidence="1">
    <location>
        <begin position="57"/>
        <end position="80"/>
    </location>
</feature>
<accession>A0AAV6JNQ0</accession>
<dbReference type="InterPro" id="IPR013819">
    <property type="entry name" value="LipOase_C"/>
</dbReference>
<evidence type="ECO:0000259" key="2">
    <source>
        <dbReference type="PROSITE" id="PS51393"/>
    </source>
</evidence>
<evidence type="ECO:0000256" key="1">
    <source>
        <dbReference type="SAM" id="MobiDB-lite"/>
    </source>
</evidence>
<gene>
    <name evidence="3" type="ORF">RHGRI_021310</name>
</gene>
<name>A0AAV6JNQ0_9ERIC</name>
<dbReference type="Gene3D" id="1.20.245.10">
    <property type="entry name" value="Lipoxygenase-1, Domain 5"/>
    <property type="match status" value="1"/>
</dbReference>